<evidence type="ECO:0000313" key="2">
    <source>
        <dbReference type="EMBL" id="PMS38371.1"/>
    </source>
</evidence>
<sequence>MREKETREATATRTVLPAGKTAATEESKRGRRAGQADKLFEGRLLQLSKAYAPFLETGAF</sequence>
<proteinExistence type="predicted"/>
<organism evidence="2 3">
    <name type="scientific">Trinickia symbiotica</name>
    <dbReference type="NCBI Taxonomy" id="863227"/>
    <lineage>
        <taxon>Bacteria</taxon>
        <taxon>Pseudomonadati</taxon>
        <taxon>Pseudomonadota</taxon>
        <taxon>Betaproteobacteria</taxon>
        <taxon>Burkholderiales</taxon>
        <taxon>Burkholderiaceae</taxon>
        <taxon>Trinickia</taxon>
    </lineage>
</organism>
<comment type="caution">
    <text evidence="2">The sequence shown here is derived from an EMBL/GenBank/DDBJ whole genome shotgun (WGS) entry which is preliminary data.</text>
</comment>
<feature type="compositionally biased region" description="Basic and acidic residues" evidence="1">
    <location>
        <begin position="23"/>
        <end position="35"/>
    </location>
</feature>
<dbReference type="Proteomes" id="UP000235777">
    <property type="component" value="Unassembled WGS sequence"/>
</dbReference>
<gene>
    <name evidence="2" type="ORF">C0Z20_00280</name>
</gene>
<feature type="region of interest" description="Disordered" evidence="1">
    <location>
        <begin position="1"/>
        <end position="35"/>
    </location>
</feature>
<evidence type="ECO:0000313" key="3">
    <source>
        <dbReference type="Proteomes" id="UP000235777"/>
    </source>
</evidence>
<reference evidence="2 3" key="1">
    <citation type="submission" date="2018-01" db="EMBL/GenBank/DDBJ databases">
        <title>Whole genome analyses suggest that Burkholderia sensu lato contains two further novel genera in the rhizoxinica-symbiotica group Mycetohabitans gen. nov., and Trinickia gen. nov.: implications for the evolution of diazotrophy and nodulation in the Burkholderiaceae.</title>
        <authorList>
            <person name="Estrada-de los Santos P."/>
            <person name="Palmer M."/>
            <person name="Chavez-Ramirez B."/>
            <person name="Beukes C."/>
            <person name="Steenkamp E.T."/>
            <person name="Hirsch A.M."/>
            <person name="Manyaka P."/>
            <person name="Maluk M."/>
            <person name="Lafos M."/>
            <person name="Crook M."/>
            <person name="Gross E."/>
            <person name="Simon M.F."/>
            <person name="Bueno dos Reis Junior F."/>
            <person name="Poole P.S."/>
            <person name="Venter S.N."/>
            <person name="James E.K."/>
        </authorList>
    </citation>
    <scope>NUCLEOTIDE SEQUENCE [LARGE SCALE GENOMIC DNA]</scope>
    <source>
        <strain evidence="2 3">JPY 581</strain>
    </source>
</reference>
<feature type="compositionally biased region" description="Basic and acidic residues" evidence="1">
    <location>
        <begin position="1"/>
        <end position="10"/>
    </location>
</feature>
<accession>A0A2N7X9T4</accession>
<dbReference type="AlphaFoldDB" id="A0A2N7X9T4"/>
<name>A0A2N7X9T4_9BURK</name>
<protein>
    <submittedName>
        <fullName evidence="2">Uncharacterized protein</fullName>
    </submittedName>
</protein>
<keyword evidence="3" id="KW-1185">Reference proteome</keyword>
<dbReference type="EMBL" id="PNYC01000001">
    <property type="protein sequence ID" value="PMS38371.1"/>
    <property type="molecule type" value="Genomic_DNA"/>
</dbReference>
<evidence type="ECO:0000256" key="1">
    <source>
        <dbReference type="SAM" id="MobiDB-lite"/>
    </source>
</evidence>